<dbReference type="RefSeq" id="YP_009213927.1">
    <property type="nucleotide sequence ID" value="NC_028957.1"/>
</dbReference>
<gene>
    <name evidence="2" type="ORF">VR26_090</name>
</gene>
<dbReference type="OrthoDB" id="6441at10239"/>
<dbReference type="Proteomes" id="UP000030718">
    <property type="component" value="Segment"/>
</dbReference>
<name>A0A0A7HD96_9CAUD</name>
<dbReference type="GeneID" id="26640383"/>
<evidence type="ECO:0000313" key="3">
    <source>
        <dbReference type="Proteomes" id="UP000030718"/>
    </source>
</evidence>
<sequence>MSQAINEIRSEVKKVVKFNSIPSTKDVVLNVLYMMWNKFNVCTNSAEFTKIFNKTTGLLTLEDRVMKSLQRSGMLSRANAKILLKNYNKGYDLYGRAISTMTFDEVVKDLHTNQRRLLALGARLASGQDKQMTFKTNNSLDYKLFNVIKGQNEGEYSISSFSGCQYENWKFHLRLALSELETHGILVFYDVKTGGVQRIKLCQIKDRVVVDSPSEQAPKMEPVPVRSNEKYSEQIELFTKQIEELNITIQQQDDEIFRLSGLNNAAKAERQKLMNVIELLKD</sequence>
<protein>
    <recommendedName>
        <fullName evidence="4">Thioredoxin</fullName>
    </recommendedName>
</protein>
<evidence type="ECO:0000256" key="1">
    <source>
        <dbReference type="SAM" id="Coils"/>
    </source>
</evidence>
<dbReference type="EMBL" id="KP007362">
    <property type="protein sequence ID" value="AIZ02727.1"/>
    <property type="molecule type" value="Genomic_DNA"/>
</dbReference>
<accession>A0A0A7HD96</accession>
<proteinExistence type="predicted"/>
<reference evidence="2 3" key="1">
    <citation type="submission" date="2014-10" db="EMBL/GenBank/DDBJ databases">
        <title>VR bacteriophages - a small but diverse group of low-temperature viruses.</title>
        <authorList>
            <person name="Kaliniene L."/>
            <person name="Meskys R."/>
            <person name="Simoliunas E."/>
            <person name="Zajanckauskaite A."/>
            <person name="Truncaite L."/>
        </authorList>
    </citation>
    <scope>NUCLEOTIDE SEQUENCE [LARGE SCALE GENOMIC DNA]</scope>
</reference>
<feature type="coiled-coil region" evidence="1">
    <location>
        <begin position="228"/>
        <end position="255"/>
    </location>
</feature>
<organism evidence="2 3">
    <name type="scientific">Escherichia phage vB_EcoM_VR26</name>
    <dbReference type="NCBI Taxonomy" id="1567029"/>
    <lineage>
        <taxon>Viruses</taxon>
        <taxon>Duplodnaviria</taxon>
        <taxon>Heunggongvirae</taxon>
        <taxon>Uroviricota</taxon>
        <taxon>Caudoviricetes</taxon>
        <taxon>Pantevenvirales</taxon>
        <taxon>Straboviridae</taxon>
        <taxon>Tevenvirinae</taxon>
        <taxon>Gaprivervirus</taxon>
        <taxon>Gaprivervirus vr26</taxon>
    </lineage>
</organism>
<dbReference type="KEGG" id="vg:26640383"/>
<keyword evidence="3" id="KW-1185">Reference proteome</keyword>
<evidence type="ECO:0008006" key="4">
    <source>
        <dbReference type="Google" id="ProtNLM"/>
    </source>
</evidence>
<evidence type="ECO:0000313" key="2">
    <source>
        <dbReference type="EMBL" id="AIZ02727.1"/>
    </source>
</evidence>
<keyword evidence="1" id="KW-0175">Coiled coil</keyword>